<dbReference type="Pfam" id="PF00106">
    <property type="entry name" value="adh_short"/>
    <property type="match status" value="1"/>
</dbReference>
<dbReference type="InterPro" id="IPR057326">
    <property type="entry name" value="KR_dom"/>
</dbReference>
<dbReference type="CDD" id="cd05374">
    <property type="entry name" value="17beta-HSD-like_SDR_c"/>
    <property type="match status" value="1"/>
</dbReference>
<keyword evidence="7" id="KW-1185">Reference proteome</keyword>
<gene>
    <name evidence="6" type="ORF">GCM10010517_02830</name>
</gene>
<dbReference type="InterPro" id="IPR002347">
    <property type="entry name" value="SDR_fam"/>
</dbReference>
<organism evidence="6 7">
    <name type="scientific">Streptosporangium fragile</name>
    <dbReference type="NCBI Taxonomy" id="46186"/>
    <lineage>
        <taxon>Bacteria</taxon>
        <taxon>Bacillati</taxon>
        <taxon>Actinomycetota</taxon>
        <taxon>Actinomycetes</taxon>
        <taxon>Streptosporangiales</taxon>
        <taxon>Streptosporangiaceae</taxon>
        <taxon>Streptosporangium</taxon>
    </lineage>
</organism>
<evidence type="ECO:0000256" key="2">
    <source>
        <dbReference type="ARBA" id="ARBA00023002"/>
    </source>
</evidence>
<dbReference type="Proteomes" id="UP001500831">
    <property type="component" value="Unassembled WGS sequence"/>
</dbReference>
<dbReference type="NCBIfam" id="NF006114">
    <property type="entry name" value="PRK08263.1"/>
    <property type="match status" value="1"/>
</dbReference>
<name>A0ABN3VQF9_9ACTN</name>
<dbReference type="PRINTS" id="PR00081">
    <property type="entry name" value="GDHRDH"/>
</dbReference>
<feature type="region of interest" description="Disordered" evidence="4">
    <location>
        <begin position="261"/>
        <end position="303"/>
    </location>
</feature>
<feature type="compositionally biased region" description="Basic and acidic residues" evidence="4">
    <location>
        <begin position="278"/>
        <end position="303"/>
    </location>
</feature>
<evidence type="ECO:0000313" key="7">
    <source>
        <dbReference type="Proteomes" id="UP001500831"/>
    </source>
</evidence>
<dbReference type="InterPro" id="IPR051911">
    <property type="entry name" value="SDR_oxidoreductase"/>
</dbReference>
<dbReference type="PRINTS" id="PR00080">
    <property type="entry name" value="SDRFAMILY"/>
</dbReference>
<dbReference type="PANTHER" id="PTHR43976">
    <property type="entry name" value="SHORT CHAIN DEHYDROGENASE"/>
    <property type="match status" value="1"/>
</dbReference>
<dbReference type="SMART" id="SM00822">
    <property type="entry name" value="PKS_KR"/>
    <property type="match status" value="1"/>
</dbReference>
<feature type="domain" description="Ketoreductase" evidence="5">
    <location>
        <begin position="3"/>
        <end position="189"/>
    </location>
</feature>
<accession>A0ABN3VQF9</accession>
<dbReference type="InterPro" id="IPR036291">
    <property type="entry name" value="NAD(P)-bd_dom_sf"/>
</dbReference>
<sequence>MTRTWLITGASRGFGRHLTEAVLETGDQVVATARRPEHLADLVARHGKQVLAVALDVADAAAASRAVQAATDAFGGLDVVVNNAGYANSAPIEEMADDDFRAQIETNFFGVVNVTRAALPVLRARRSGVFVQFSSIGGRVGGTPGMGAYQSAKFAVEGFSEVLANEVAPFGVKVVIVEPGAFRTDWQGSSMEIHPVGPDYEETVGAINRYRRETDGTQPGDPARAAKIIIDVVGTDDPPRRLLLGSDAVTLARKAADVRAAETDKWADVSRSADYPADEARHVPDRAENEGEDPEFRGTRSAL</sequence>
<comment type="similarity">
    <text evidence="1 3">Belongs to the short-chain dehydrogenases/reductases (SDR) family.</text>
</comment>
<evidence type="ECO:0000256" key="3">
    <source>
        <dbReference type="RuleBase" id="RU000363"/>
    </source>
</evidence>
<dbReference type="RefSeq" id="WP_344966894.1">
    <property type="nucleotide sequence ID" value="NZ_BAAAVI010000001.1"/>
</dbReference>
<dbReference type="PANTHER" id="PTHR43976:SF16">
    <property type="entry name" value="SHORT-CHAIN DEHYDROGENASE_REDUCTASE FAMILY PROTEIN"/>
    <property type="match status" value="1"/>
</dbReference>
<dbReference type="NCBIfam" id="NF004824">
    <property type="entry name" value="PRK06180.1"/>
    <property type="match status" value="1"/>
</dbReference>
<keyword evidence="2" id="KW-0560">Oxidoreductase</keyword>
<evidence type="ECO:0000259" key="5">
    <source>
        <dbReference type="SMART" id="SM00822"/>
    </source>
</evidence>
<dbReference type="SUPFAM" id="SSF51735">
    <property type="entry name" value="NAD(P)-binding Rossmann-fold domains"/>
    <property type="match status" value="1"/>
</dbReference>
<dbReference type="EMBL" id="BAAAVI010000001">
    <property type="protein sequence ID" value="GAA2846175.1"/>
    <property type="molecule type" value="Genomic_DNA"/>
</dbReference>
<reference evidence="6 7" key="1">
    <citation type="journal article" date="2019" name="Int. J. Syst. Evol. Microbiol.">
        <title>The Global Catalogue of Microorganisms (GCM) 10K type strain sequencing project: providing services to taxonomists for standard genome sequencing and annotation.</title>
        <authorList>
            <consortium name="The Broad Institute Genomics Platform"/>
            <consortium name="The Broad Institute Genome Sequencing Center for Infectious Disease"/>
            <person name="Wu L."/>
            <person name="Ma J."/>
        </authorList>
    </citation>
    <scope>NUCLEOTIDE SEQUENCE [LARGE SCALE GENOMIC DNA]</scope>
    <source>
        <strain evidence="6 7">JCM 6242</strain>
    </source>
</reference>
<evidence type="ECO:0000256" key="1">
    <source>
        <dbReference type="ARBA" id="ARBA00006484"/>
    </source>
</evidence>
<evidence type="ECO:0000313" key="6">
    <source>
        <dbReference type="EMBL" id="GAA2846175.1"/>
    </source>
</evidence>
<protein>
    <submittedName>
        <fullName evidence="6">SDR family NAD(P)-dependent oxidoreductase</fullName>
    </submittedName>
</protein>
<proteinExistence type="inferred from homology"/>
<comment type="caution">
    <text evidence="6">The sequence shown here is derived from an EMBL/GenBank/DDBJ whole genome shotgun (WGS) entry which is preliminary data.</text>
</comment>
<evidence type="ECO:0000256" key="4">
    <source>
        <dbReference type="SAM" id="MobiDB-lite"/>
    </source>
</evidence>
<dbReference type="Gene3D" id="3.40.50.720">
    <property type="entry name" value="NAD(P)-binding Rossmann-like Domain"/>
    <property type="match status" value="1"/>
</dbReference>